<comment type="similarity">
    <text evidence="1">Belongs to the PstS family.</text>
</comment>
<evidence type="ECO:0000313" key="5">
    <source>
        <dbReference type="Proteomes" id="UP000239898"/>
    </source>
</evidence>
<dbReference type="RefSeq" id="WP_128421806.1">
    <property type="nucleotide sequence ID" value="NZ_CP049017.1"/>
</dbReference>
<dbReference type="Gene3D" id="3.40.190.10">
    <property type="entry name" value="Periplasmic binding protein-like II"/>
    <property type="match status" value="2"/>
</dbReference>
<evidence type="ECO:0000259" key="3">
    <source>
        <dbReference type="Pfam" id="PF12849"/>
    </source>
</evidence>
<feature type="chain" id="PRO_5015692060" description="PBP domain-containing protein" evidence="2">
    <location>
        <begin position="31"/>
        <end position="438"/>
    </location>
</feature>
<accession>A0A2S6ZAY0</accession>
<reference evidence="4 5" key="1">
    <citation type="submission" date="2016-08" db="EMBL/GenBank/DDBJ databases">
        <title>Evolution of the type three secretion system and type three effector repertoires in Xanthomonas.</title>
        <authorList>
            <person name="Merda D."/>
            <person name="Briand M."/>
            <person name="Bosis E."/>
            <person name="Rousseau C."/>
            <person name="Portier P."/>
            <person name="Jacques M.-A."/>
            <person name="Fischer-Le Saux M."/>
        </authorList>
    </citation>
    <scope>NUCLEOTIDE SEQUENCE [LARGE SCALE GENOMIC DNA]</scope>
    <source>
        <strain evidence="4 5">CFBP 4691</strain>
    </source>
</reference>
<organism evidence="4 5">
    <name type="scientific">Xanthomonas theicola</name>
    <dbReference type="NCBI Taxonomy" id="56464"/>
    <lineage>
        <taxon>Bacteria</taxon>
        <taxon>Pseudomonadati</taxon>
        <taxon>Pseudomonadota</taxon>
        <taxon>Gammaproteobacteria</taxon>
        <taxon>Lysobacterales</taxon>
        <taxon>Lysobacteraceae</taxon>
        <taxon>Xanthomonas</taxon>
    </lineage>
</organism>
<feature type="domain" description="PBP" evidence="3">
    <location>
        <begin position="61"/>
        <end position="313"/>
    </location>
</feature>
<dbReference type="AlphaFoldDB" id="A0A2S6ZAY0"/>
<keyword evidence="2" id="KW-0732">Signal</keyword>
<dbReference type="InterPro" id="IPR050962">
    <property type="entry name" value="Phosphate-bind_PstS"/>
</dbReference>
<dbReference type="OrthoDB" id="9801510at2"/>
<evidence type="ECO:0000256" key="1">
    <source>
        <dbReference type="ARBA" id="ARBA00008725"/>
    </source>
</evidence>
<dbReference type="EMBL" id="MIGX01000168">
    <property type="protein sequence ID" value="PPT79280.1"/>
    <property type="molecule type" value="Genomic_DNA"/>
</dbReference>
<keyword evidence="5" id="KW-1185">Reference proteome</keyword>
<protein>
    <recommendedName>
        <fullName evidence="3">PBP domain-containing protein</fullName>
    </recommendedName>
</protein>
<sequence>MLTFHSSRISPLISAVALAIAALSTGSAMAAENLYGGGATFPAPAYVGDSYTGVTPNARLSTNAGNSAGNGANTVALGSSSVFLAYSNRSSNKVSYCQTGSGVGKATVAGRTAANQACNDFRTAPAGLSAASATPDFIGTDAPYSTTDYNAFLNGGNAGRVGILQVPTLAGAIALPQSTPTASFDLSTAQICQIYSGLVSDWSSVAGSGTSGPIKIVYRTDGSGTSFAFTSYLTRTCNGSNNVPSGFVFRPNQTFDAALPAGGVNGVYGSRAIGAGSNNGVVTAVRGNSAALGYADIGEVLLQQAQYVTVNSFDPKNFGRDANGNPAPVNLPMASLLSGRVLDGATVNAVPGNGSAAVKNCVRLVNPNTSITNAYPIAAITYLAGFTSGNGGAAHVQALKDLYNTFYNTSARPALPQGFAYLGGINAAAQNTVNTCVQ</sequence>
<dbReference type="SUPFAM" id="SSF53850">
    <property type="entry name" value="Periplasmic binding protein-like II"/>
    <property type="match status" value="1"/>
</dbReference>
<feature type="signal peptide" evidence="2">
    <location>
        <begin position="1"/>
        <end position="30"/>
    </location>
</feature>
<comment type="caution">
    <text evidence="4">The sequence shown here is derived from an EMBL/GenBank/DDBJ whole genome shotgun (WGS) entry which is preliminary data.</text>
</comment>
<evidence type="ECO:0000313" key="4">
    <source>
        <dbReference type="EMBL" id="PPT79280.1"/>
    </source>
</evidence>
<dbReference type="Pfam" id="PF12849">
    <property type="entry name" value="PBP_like_2"/>
    <property type="match status" value="1"/>
</dbReference>
<name>A0A2S6ZAY0_9XANT</name>
<proteinExistence type="inferred from homology"/>
<evidence type="ECO:0000256" key="2">
    <source>
        <dbReference type="SAM" id="SignalP"/>
    </source>
</evidence>
<dbReference type="Proteomes" id="UP000239898">
    <property type="component" value="Unassembled WGS sequence"/>
</dbReference>
<gene>
    <name evidence="4" type="ORF">XthCFBP4691_18955</name>
</gene>
<dbReference type="PANTHER" id="PTHR42996:SF1">
    <property type="entry name" value="PHOSPHATE-BINDING PROTEIN PSTS"/>
    <property type="match status" value="1"/>
</dbReference>
<dbReference type="InterPro" id="IPR024370">
    <property type="entry name" value="PBP_domain"/>
</dbReference>
<dbReference type="PANTHER" id="PTHR42996">
    <property type="entry name" value="PHOSPHATE-BINDING PROTEIN PSTS"/>
    <property type="match status" value="1"/>
</dbReference>